<reference evidence="1 3" key="2">
    <citation type="submission" date="2017-05" db="EMBL/GenBank/DDBJ databases">
        <authorList>
            <person name="Blom J."/>
        </authorList>
    </citation>
    <scope>NUCLEOTIDE SEQUENCE [LARGE SCALE GENOMIC DNA]</scope>
    <source>
        <strain evidence="1">PD885</strain>
    </source>
</reference>
<sequence length="42" mass="4670">MGKIWMHLGGLALLNFSYGTVQEPQRNPDYDCTPGSNYGPIQ</sequence>
<dbReference type="Proteomes" id="UP000195877">
    <property type="component" value="Chromosome 1"/>
</dbReference>
<dbReference type="EMBL" id="LT853885">
    <property type="protein sequence ID" value="SMR02792.1"/>
    <property type="molecule type" value="Genomic_DNA"/>
</dbReference>
<protein>
    <submittedName>
        <fullName evidence="2">Uncharacterized protein</fullName>
    </submittedName>
</protein>
<evidence type="ECO:0000313" key="2">
    <source>
        <dbReference type="EMBL" id="SMR02792.1"/>
    </source>
</evidence>
<reference evidence="2 4" key="1">
    <citation type="submission" date="2017-05" db="EMBL/GenBank/DDBJ databases">
        <authorList>
            <person name="Song R."/>
            <person name="Chenine A.L."/>
            <person name="Ruprecht R.M."/>
        </authorList>
    </citation>
    <scope>NUCLEOTIDE SEQUENCE [LARGE SCALE GENOMIC DNA]</scope>
    <source>
        <strain evidence="2">PD5205</strain>
    </source>
</reference>
<dbReference type="EMBL" id="LT853882">
    <property type="protein sequence ID" value="SMQ98758.1"/>
    <property type="molecule type" value="Genomic_DNA"/>
</dbReference>
<dbReference type="AlphaFoldDB" id="A0A1Y6H5F8"/>
<evidence type="ECO:0000313" key="3">
    <source>
        <dbReference type="Proteomes" id="UP000195877"/>
    </source>
</evidence>
<organism evidence="2 4">
    <name type="scientific">Xanthomonas fragariae</name>
    <dbReference type="NCBI Taxonomy" id="48664"/>
    <lineage>
        <taxon>Bacteria</taxon>
        <taxon>Pseudomonadati</taxon>
        <taxon>Pseudomonadota</taxon>
        <taxon>Gammaproteobacteria</taxon>
        <taxon>Lysobacterales</taxon>
        <taxon>Lysobacteraceae</taxon>
        <taxon>Xanthomonas</taxon>
    </lineage>
</organism>
<accession>A0A1Y6H5F8</accession>
<proteinExistence type="predicted"/>
<keyword evidence="3" id="KW-1185">Reference proteome</keyword>
<gene>
    <name evidence="2" type="ORF">PD5205_01483</name>
    <name evidence="1" type="ORF">PD885_01508</name>
</gene>
<evidence type="ECO:0000313" key="4">
    <source>
        <dbReference type="Proteomes" id="UP000195953"/>
    </source>
</evidence>
<dbReference type="Proteomes" id="UP000195953">
    <property type="component" value="Chromosome 1"/>
</dbReference>
<name>A0A1Y6H5F8_9XANT</name>
<evidence type="ECO:0000313" key="1">
    <source>
        <dbReference type="EMBL" id="SMQ98758.1"/>
    </source>
</evidence>